<dbReference type="InterPro" id="IPR032710">
    <property type="entry name" value="NTF2-like_dom_sf"/>
</dbReference>
<dbReference type="EMBL" id="AL445063">
    <property type="protein sequence ID" value="CAC11453.1"/>
    <property type="molecule type" value="Genomic_DNA"/>
</dbReference>
<dbReference type="eggNOG" id="arCOG03704">
    <property type="taxonomic scope" value="Archaea"/>
</dbReference>
<protein>
    <submittedName>
        <fullName evidence="1">Uncharacterized protein</fullName>
    </submittedName>
</protein>
<dbReference type="Gene3D" id="3.10.450.50">
    <property type="match status" value="2"/>
</dbReference>
<keyword evidence="2" id="KW-1185">Reference proteome</keyword>
<gene>
    <name evidence="1" type="ordered locus">Ta0308</name>
</gene>
<evidence type="ECO:0000313" key="2">
    <source>
        <dbReference type="Proteomes" id="UP000001024"/>
    </source>
</evidence>
<evidence type="ECO:0000313" key="1">
    <source>
        <dbReference type="EMBL" id="CAC11453.1"/>
    </source>
</evidence>
<dbReference type="PaxDb" id="273075-Ta0308"/>
<sequence>MKNRLISVADVLSMKPVMVALIVSIVLVVVFAGAFGYADYTNAKTNANYQNAVNTANGFKPNAVLGAAFEHWDYIAIENTTLVASQYLPNATLKWIGGPLSGTYTGISKINATWNKFFGLWSAVWLYTVNPPVASVSGNTAQVTAPVQFVLTPYGVNNTVDYINVSYTLNFMKSGTSYYIYSEVWHITGTGVVAQIPQQVQAQEVEAAAFEHWDYIAIENSSLLMPEYASNATLDWIGGPLTGTYSGVSSIISTWDKFFNLWSAVWFYTIAPPTVSVSGRTAVVTSENQFIVTPTAQNNTVEYLNISYSLTYYRISGMYMITHEVWHITGTGYISTNEMKDEYNQVQAMAFSHWNNIAIENLTLVMQQYAPDAVLHWINGSLNGTYRNYSAINTTWDKFFGAWIAVWFYSENPPVITVKGDMAYVNATVQFVLQKNSTTFDYINVSYEIVYQNMGFNVKTGQFQYQIVYEVFNILGGSPKPLSEV</sequence>
<dbReference type="EnsemblBacteria" id="CAC11453">
    <property type="protein sequence ID" value="CAC11453"/>
    <property type="gene ID" value="CAC11453"/>
</dbReference>
<accession>Q9HLC1</accession>
<dbReference type="InParanoid" id="Q9HLC1"/>
<organism evidence="1 2">
    <name type="scientific">Thermoplasma acidophilum (strain ATCC 25905 / DSM 1728 / JCM 9062 / NBRC 15155 / AMRC-C165)</name>
    <dbReference type="NCBI Taxonomy" id="273075"/>
    <lineage>
        <taxon>Archaea</taxon>
        <taxon>Methanobacteriati</taxon>
        <taxon>Thermoplasmatota</taxon>
        <taxon>Thermoplasmata</taxon>
        <taxon>Thermoplasmatales</taxon>
        <taxon>Thermoplasmataceae</taxon>
        <taxon>Thermoplasma</taxon>
    </lineage>
</organism>
<dbReference type="AlphaFoldDB" id="Q9HLC1"/>
<reference evidence="1 2" key="1">
    <citation type="journal article" date="2000" name="Nature">
        <title>The genome sequence of the thermoacidophilic scavenger Thermoplasma acidophilum.</title>
        <authorList>
            <person name="Ruepp A."/>
            <person name="Graml W."/>
            <person name="Santos-Martinez M.L."/>
            <person name="Koretke K.K."/>
            <person name="Volker C."/>
            <person name="Mewes H.W."/>
            <person name="Frishman D."/>
            <person name="Stocker S."/>
            <person name="Lupas A.N."/>
            <person name="Baumeister W."/>
        </authorList>
    </citation>
    <scope>NUCLEOTIDE SEQUENCE [LARGE SCALE GENOMIC DNA]</scope>
    <source>
        <strain evidence="2">ATCC 25905 / DSM 1728 / JCM 9062 / NBRC 15155 / AMRC-C165</strain>
    </source>
</reference>
<dbReference type="HOGENOM" id="CLU_045931_0_0_2"/>
<proteinExistence type="predicted"/>
<dbReference type="KEGG" id="tac:Ta0308"/>
<dbReference type="SUPFAM" id="SSF54427">
    <property type="entry name" value="NTF2-like"/>
    <property type="match status" value="3"/>
</dbReference>
<name>Q9HLC1_THEAC</name>
<dbReference type="Proteomes" id="UP000001024">
    <property type="component" value="Chromosome"/>
</dbReference>